<accession>A0ACB9P947</accession>
<evidence type="ECO:0000313" key="1">
    <source>
        <dbReference type="EMBL" id="KAI4345280.1"/>
    </source>
</evidence>
<sequence>MELSFGKWACAFRLSCWLITSTVHSAEGLLEDSKVRGVNLGGWLGIEGWIKPSLFDGIANGDMLVIETEKCRTTRVQLKSVTLQKYVSAENGGAMDVTSSWETFRKIFNFLYKHGINTVRIPVGWWIAFDPDPPAPFIGGSLEALDNAFSWAESFDIKCIIDLHPVLVPKMGWNIVQAEMGSTGLPTFQDYISHSLHVIKFLISKTASLKTPPRLLSFELMRA</sequence>
<name>A0ACB9P947_BAUVA</name>
<proteinExistence type="predicted"/>
<comment type="caution">
    <text evidence="1">The sequence shown here is derived from an EMBL/GenBank/DDBJ whole genome shotgun (WGS) entry which is preliminary data.</text>
</comment>
<dbReference type="EMBL" id="CM039430">
    <property type="protein sequence ID" value="KAI4345280.1"/>
    <property type="molecule type" value="Genomic_DNA"/>
</dbReference>
<gene>
    <name evidence="1" type="ORF">L6164_012417</name>
</gene>
<reference evidence="1 2" key="1">
    <citation type="journal article" date="2022" name="DNA Res.">
        <title>Chromosomal-level genome assembly of the orchid tree Bauhinia variegata (Leguminosae; Cercidoideae) supports the allotetraploid origin hypothesis of Bauhinia.</title>
        <authorList>
            <person name="Zhong Y."/>
            <person name="Chen Y."/>
            <person name="Zheng D."/>
            <person name="Pang J."/>
            <person name="Liu Y."/>
            <person name="Luo S."/>
            <person name="Meng S."/>
            <person name="Qian L."/>
            <person name="Wei D."/>
            <person name="Dai S."/>
            <person name="Zhou R."/>
        </authorList>
    </citation>
    <scope>NUCLEOTIDE SEQUENCE [LARGE SCALE GENOMIC DNA]</scope>
    <source>
        <strain evidence="1">BV-YZ2020</strain>
    </source>
</reference>
<protein>
    <submittedName>
        <fullName evidence="1">Uncharacterized protein</fullName>
    </submittedName>
</protein>
<keyword evidence="2" id="KW-1185">Reference proteome</keyword>
<dbReference type="Proteomes" id="UP000828941">
    <property type="component" value="Chromosome 5"/>
</dbReference>
<organism evidence="1 2">
    <name type="scientific">Bauhinia variegata</name>
    <name type="common">Purple orchid tree</name>
    <name type="synonym">Phanera variegata</name>
    <dbReference type="NCBI Taxonomy" id="167791"/>
    <lineage>
        <taxon>Eukaryota</taxon>
        <taxon>Viridiplantae</taxon>
        <taxon>Streptophyta</taxon>
        <taxon>Embryophyta</taxon>
        <taxon>Tracheophyta</taxon>
        <taxon>Spermatophyta</taxon>
        <taxon>Magnoliopsida</taxon>
        <taxon>eudicotyledons</taxon>
        <taxon>Gunneridae</taxon>
        <taxon>Pentapetalae</taxon>
        <taxon>rosids</taxon>
        <taxon>fabids</taxon>
        <taxon>Fabales</taxon>
        <taxon>Fabaceae</taxon>
        <taxon>Cercidoideae</taxon>
        <taxon>Cercideae</taxon>
        <taxon>Bauhiniinae</taxon>
        <taxon>Bauhinia</taxon>
    </lineage>
</organism>
<evidence type="ECO:0000313" key="2">
    <source>
        <dbReference type="Proteomes" id="UP000828941"/>
    </source>
</evidence>